<accession>A0A8S1ETY1</accession>
<dbReference type="CDD" id="cd06352">
    <property type="entry name" value="PBP1_NPR_GC-like"/>
    <property type="match status" value="1"/>
</dbReference>
<dbReference type="OrthoDB" id="5855204at2759"/>
<evidence type="ECO:0000256" key="2">
    <source>
        <dbReference type="ARBA" id="ARBA00022692"/>
    </source>
</evidence>
<feature type="chain" id="PRO_5035726670" description="Receptor ligand binding region domain-containing protein" evidence="5">
    <location>
        <begin position="19"/>
        <end position="242"/>
    </location>
</feature>
<feature type="signal peptide" evidence="5">
    <location>
        <begin position="1"/>
        <end position="18"/>
    </location>
</feature>
<keyword evidence="8" id="KW-1185">Reference proteome</keyword>
<feature type="domain" description="Receptor ligand binding region" evidence="6">
    <location>
        <begin position="48"/>
        <end position="235"/>
    </location>
</feature>
<evidence type="ECO:0000313" key="8">
    <source>
        <dbReference type="Proteomes" id="UP000494206"/>
    </source>
</evidence>
<dbReference type="Gene3D" id="3.40.50.2300">
    <property type="match status" value="1"/>
</dbReference>
<keyword evidence="5" id="KW-0732">Signal</keyword>
<evidence type="ECO:0000256" key="3">
    <source>
        <dbReference type="ARBA" id="ARBA00022989"/>
    </source>
</evidence>
<dbReference type="InterPro" id="IPR052612">
    <property type="entry name" value="ANP_Clearance_Receptor"/>
</dbReference>
<dbReference type="PANTHER" id="PTHR44755">
    <property type="entry name" value="NATRIURETIC PEPTIDE RECEPTOR 3-RELATED"/>
    <property type="match status" value="1"/>
</dbReference>
<proteinExistence type="predicted"/>
<dbReference type="AlphaFoldDB" id="A0A8S1ETY1"/>
<comment type="subcellular location">
    <subcellularLocation>
        <location evidence="1">Membrane</location>
    </subcellularLocation>
</comment>
<keyword evidence="2" id="KW-0812">Transmembrane</keyword>
<dbReference type="EMBL" id="CADEPM010000004">
    <property type="protein sequence ID" value="CAB3404805.1"/>
    <property type="molecule type" value="Genomic_DNA"/>
</dbReference>
<dbReference type="Proteomes" id="UP000494206">
    <property type="component" value="Unassembled WGS sequence"/>
</dbReference>
<dbReference type="GO" id="GO:0038023">
    <property type="term" value="F:signaling receptor activity"/>
    <property type="evidence" value="ECO:0007669"/>
    <property type="project" value="TreeGrafter"/>
</dbReference>
<keyword evidence="3" id="KW-1133">Transmembrane helix</keyword>
<dbReference type="InterPro" id="IPR001828">
    <property type="entry name" value="ANF_lig-bd_rcpt"/>
</dbReference>
<sequence length="242" mass="26854">MIFIDLIIASFLFQTIQTQNVAIKPKIKVGICAVQDIETDMIGFAQAGGAVAISLKKLQERGYLNDFDFEFVVEYTECDRGNSARVGLLFMRNSDIDVIIGPPCPSAISIVTSMATIFNKLVLGWGFVSDSEFSDMSRYPNLASIMTNSLTLGYAVSAILEKFSWEKVALLYMPSELKFCEGVIADVETVLNYPSTYQTSIVYKNILNISSESETNSTLQIVKSRSRVIIVCPQTAAEKRKY</sequence>
<gene>
    <name evidence="7" type="ORF">CBOVIS_LOCUS7077</name>
</gene>
<dbReference type="GO" id="GO:0007165">
    <property type="term" value="P:signal transduction"/>
    <property type="evidence" value="ECO:0007669"/>
    <property type="project" value="TreeGrafter"/>
</dbReference>
<evidence type="ECO:0000256" key="5">
    <source>
        <dbReference type="SAM" id="SignalP"/>
    </source>
</evidence>
<dbReference type="PANTHER" id="PTHR44755:SF8">
    <property type="entry name" value="RECEPTOR LIGAND BINDING REGION DOMAIN-CONTAINING PROTEIN"/>
    <property type="match status" value="1"/>
</dbReference>
<dbReference type="SUPFAM" id="SSF53822">
    <property type="entry name" value="Periplasmic binding protein-like I"/>
    <property type="match status" value="1"/>
</dbReference>
<dbReference type="Pfam" id="PF01094">
    <property type="entry name" value="ANF_receptor"/>
    <property type="match status" value="1"/>
</dbReference>
<protein>
    <recommendedName>
        <fullName evidence="6">Receptor ligand binding region domain-containing protein</fullName>
    </recommendedName>
</protein>
<dbReference type="GO" id="GO:0016020">
    <property type="term" value="C:membrane"/>
    <property type="evidence" value="ECO:0007669"/>
    <property type="project" value="UniProtKB-SubCell"/>
</dbReference>
<dbReference type="GO" id="GO:0017046">
    <property type="term" value="F:peptide hormone binding"/>
    <property type="evidence" value="ECO:0007669"/>
    <property type="project" value="TreeGrafter"/>
</dbReference>
<dbReference type="InterPro" id="IPR028082">
    <property type="entry name" value="Peripla_BP_I"/>
</dbReference>
<evidence type="ECO:0000259" key="6">
    <source>
        <dbReference type="Pfam" id="PF01094"/>
    </source>
</evidence>
<comment type="caution">
    <text evidence="7">The sequence shown here is derived from an EMBL/GenBank/DDBJ whole genome shotgun (WGS) entry which is preliminary data.</text>
</comment>
<evidence type="ECO:0000256" key="1">
    <source>
        <dbReference type="ARBA" id="ARBA00004370"/>
    </source>
</evidence>
<organism evidence="7 8">
    <name type="scientific">Caenorhabditis bovis</name>
    <dbReference type="NCBI Taxonomy" id="2654633"/>
    <lineage>
        <taxon>Eukaryota</taxon>
        <taxon>Metazoa</taxon>
        <taxon>Ecdysozoa</taxon>
        <taxon>Nematoda</taxon>
        <taxon>Chromadorea</taxon>
        <taxon>Rhabditida</taxon>
        <taxon>Rhabditina</taxon>
        <taxon>Rhabditomorpha</taxon>
        <taxon>Rhabditoidea</taxon>
        <taxon>Rhabditidae</taxon>
        <taxon>Peloderinae</taxon>
        <taxon>Caenorhabditis</taxon>
    </lineage>
</organism>
<evidence type="ECO:0000256" key="4">
    <source>
        <dbReference type="ARBA" id="ARBA00023136"/>
    </source>
</evidence>
<evidence type="ECO:0000313" key="7">
    <source>
        <dbReference type="EMBL" id="CAB3404805.1"/>
    </source>
</evidence>
<reference evidence="7 8" key="1">
    <citation type="submission" date="2020-04" db="EMBL/GenBank/DDBJ databases">
        <authorList>
            <person name="Laetsch R D."/>
            <person name="Stevens L."/>
            <person name="Kumar S."/>
            <person name="Blaxter L. M."/>
        </authorList>
    </citation>
    <scope>NUCLEOTIDE SEQUENCE [LARGE SCALE GENOMIC DNA]</scope>
</reference>
<keyword evidence="4" id="KW-0472">Membrane</keyword>
<name>A0A8S1ETY1_9PELO</name>